<dbReference type="Proteomes" id="UP000287188">
    <property type="component" value="Unassembled WGS sequence"/>
</dbReference>
<organism evidence="1 2">
    <name type="scientific">Dictyobacter kobayashii</name>
    <dbReference type="NCBI Taxonomy" id="2014872"/>
    <lineage>
        <taxon>Bacteria</taxon>
        <taxon>Bacillati</taxon>
        <taxon>Chloroflexota</taxon>
        <taxon>Ktedonobacteria</taxon>
        <taxon>Ktedonobacterales</taxon>
        <taxon>Dictyobacteraceae</taxon>
        <taxon>Dictyobacter</taxon>
    </lineage>
</organism>
<sequence>MSIDPLSDTQKTSDTMFEIDAPVELARVSEEIKSYTKMMGNDLLAGFPNPKDIQVVLNLPCGPGD</sequence>
<comment type="caution">
    <text evidence="1">The sequence shown here is derived from an EMBL/GenBank/DDBJ whole genome shotgun (WGS) entry which is preliminary data.</text>
</comment>
<gene>
    <name evidence="1" type="ORF">KDK_17010</name>
</gene>
<accession>A0A402AFL8</accession>
<name>A0A402AFL8_9CHLR</name>
<proteinExistence type="predicted"/>
<protein>
    <submittedName>
        <fullName evidence="1">Uncharacterized protein</fullName>
    </submittedName>
</protein>
<dbReference type="EMBL" id="BIFS01000001">
    <property type="protein sequence ID" value="GCE17901.1"/>
    <property type="molecule type" value="Genomic_DNA"/>
</dbReference>
<evidence type="ECO:0000313" key="1">
    <source>
        <dbReference type="EMBL" id="GCE17901.1"/>
    </source>
</evidence>
<dbReference type="RefSeq" id="WP_126549512.1">
    <property type="nucleotide sequence ID" value="NZ_BIFS01000001.1"/>
</dbReference>
<dbReference type="AlphaFoldDB" id="A0A402AFL8"/>
<keyword evidence="2" id="KW-1185">Reference proteome</keyword>
<evidence type="ECO:0000313" key="2">
    <source>
        <dbReference type="Proteomes" id="UP000287188"/>
    </source>
</evidence>
<reference evidence="2" key="1">
    <citation type="submission" date="2018-12" db="EMBL/GenBank/DDBJ databases">
        <title>Tengunoibacter tsumagoiensis gen. nov., sp. nov., Dictyobacter kobayashii sp. nov., D. alpinus sp. nov., and D. joshuensis sp. nov. and description of Dictyobacteraceae fam. nov. within the order Ktedonobacterales isolated from Tengu-no-mugimeshi.</title>
        <authorList>
            <person name="Wang C.M."/>
            <person name="Zheng Y."/>
            <person name="Sakai Y."/>
            <person name="Toyoda A."/>
            <person name="Minakuchi Y."/>
            <person name="Abe K."/>
            <person name="Yokota A."/>
            <person name="Yabe S."/>
        </authorList>
    </citation>
    <scope>NUCLEOTIDE SEQUENCE [LARGE SCALE GENOMIC DNA]</scope>
    <source>
        <strain evidence="2">Uno11</strain>
    </source>
</reference>